<dbReference type="GO" id="GO:0005524">
    <property type="term" value="F:ATP binding"/>
    <property type="evidence" value="ECO:0007669"/>
    <property type="project" value="UniProtKB-KW"/>
</dbReference>
<dbReference type="InterPro" id="IPR050130">
    <property type="entry name" value="ClpA_ClpB"/>
</dbReference>
<evidence type="ECO:0000313" key="5">
    <source>
        <dbReference type="Proteomes" id="UP000053647"/>
    </source>
</evidence>
<evidence type="ECO:0000259" key="3">
    <source>
        <dbReference type="SMART" id="SM01086"/>
    </source>
</evidence>
<reference evidence="4 5" key="1">
    <citation type="submission" date="2014-06" db="EMBL/GenBank/DDBJ databases">
        <authorList>
            <consortium name="DOE Joint Genome Institute"/>
            <person name="Kuo A."/>
            <person name="Kohler A."/>
            <person name="Nagy L.G."/>
            <person name="Floudas D."/>
            <person name="Copeland A."/>
            <person name="Barry K.W."/>
            <person name="Cichocki N."/>
            <person name="Veneault-Fourrey C."/>
            <person name="LaButti K."/>
            <person name="Lindquist E.A."/>
            <person name="Lipzen A."/>
            <person name="Lundell T."/>
            <person name="Morin E."/>
            <person name="Murat C."/>
            <person name="Sun H."/>
            <person name="Tunlid A."/>
            <person name="Henrissat B."/>
            <person name="Grigoriev I.V."/>
            <person name="Hibbett D.S."/>
            <person name="Martin F."/>
            <person name="Nordberg H.P."/>
            <person name="Cantor M.N."/>
            <person name="Hua S.X."/>
        </authorList>
    </citation>
    <scope>NUCLEOTIDE SEQUENCE [LARGE SCALE GENOMIC DNA]</scope>
    <source>
        <strain evidence="4 5">ATCC 200175</strain>
    </source>
</reference>
<keyword evidence="1" id="KW-0547">Nucleotide-binding</keyword>
<evidence type="ECO:0000256" key="1">
    <source>
        <dbReference type="ARBA" id="ARBA00022741"/>
    </source>
</evidence>
<keyword evidence="5" id="KW-1185">Reference proteome</keyword>
<evidence type="ECO:0000313" key="4">
    <source>
        <dbReference type="EMBL" id="KIJ11220.1"/>
    </source>
</evidence>
<reference evidence="5" key="2">
    <citation type="submission" date="2015-01" db="EMBL/GenBank/DDBJ databases">
        <title>Evolutionary Origins and Diversification of the Mycorrhizal Mutualists.</title>
        <authorList>
            <consortium name="DOE Joint Genome Institute"/>
            <consortium name="Mycorrhizal Genomics Consortium"/>
            <person name="Kohler A."/>
            <person name="Kuo A."/>
            <person name="Nagy L.G."/>
            <person name="Floudas D."/>
            <person name="Copeland A."/>
            <person name="Barry K.W."/>
            <person name="Cichocki N."/>
            <person name="Veneault-Fourrey C."/>
            <person name="LaButti K."/>
            <person name="Lindquist E.A."/>
            <person name="Lipzen A."/>
            <person name="Lundell T."/>
            <person name="Morin E."/>
            <person name="Murat C."/>
            <person name="Riley R."/>
            <person name="Ohm R."/>
            <person name="Sun H."/>
            <person name="Tunlid A."/>
            <person name="Henrissat B."/>
            <person name="Grigoriev I.V."/>
            <person name="Hibbett D.S."/>
            <person name="Martin F."/>
        </authorList>
    </citation>
    <scope>NUCLEOTIDE SEQUENCE [LARGE SCALE GENOMIC DNA]</scope>
    <source>
        <strain evidence="5">ATCC 200175</strain>
    </source>
</reference>
<proteinExistence type="predicted"/>
<organism evidence="4 5">
    <name type="scientific">Paxillus involutus ATCC 200175</name>
    <dbReference type="NCBI Taxonomy" id="664439"/>
    <lineage>
        <taxon>Eukaryota</taxon>
        <taxon>Fungi</taxon>
        <taxon>Dikarya</taxon>
        <taxon>Basidiomycota</taxon>
        <taxon>Agaricomycotina</taxon>
        <taxon>Agaricomycetes</taxon>
        <taxon>Agaricomycetidae</taxon>
        <taxon>Boletales</taxon>
        <taxon>Paxilineae</taxon>
        <taxon>Paxillaceae</taxon>
        <taxon>Paxillus</taxon>
    </lineage>
</organism>
<feature type="domain" description="Clp ATPase C-terminal" evidence="3">
    <location>
        <begin position="53"/>
        <end position="145"/>
    </location>
</feature>
<dbReference type="OrthoDB" id="47330at2759"/>
<evidence type="ECO:0000256" key="2">
    <source>
        <dbReference type="ARBA" id="ARBA00022840"/>
    </source>
</evidence>
<dbReference type="SMART" id="SM01086">
    <property type="entry name" value="ClpB_D2-small"/>
    <property type="match status" value="1"/>
</dbReference>
<dbReference type="GO" id="GO:0016887">
    <property type="term" value="F:ATP hydrolysis activity"/>
    <property type="evidence" value="ECO:0007669"/>
    <property type="project" value="TreeGrafter"/>
</dbReference>
<name>A0A0C9T695_PAXIN</name>
<gene>
    <name evidence="4" type="ORF">PAXINDRAFT_15851</name>
</gene>
<dbReference type="Gene3D" id="1.10.8.60">
    <property type="match status" value="1"/>
</dbReference>
<accession>A0A0C9T695</accession>
<dbReference type="PANTHER" id="PTHR11638:SF176">
    <property type="entry name" value="HEAT SHOCK PROTEIN 78, MITOCHONDRIAL"/>
    <property type="match status" value="1"/>
</dbReference>
<dbReference type="EMBL" id="KN819384">
    <property type="protein sequence ID" value="KIJ11220.1"/>
    <property type="molecule type" value="Genomic_DNA"/>
</dbReference>
<dbReference type="HOGENOM" id="CLU_1696082_0_0_1"/>
<dbReference type="InterPro" id="IPR019489">
    <property type="entry name" value="Clp_ATPase_C"/>
</dbReference>
<dbReference type="GO" id="GO:0005737">
    <property type="term" value="C:cytoplasm"/>
    <property type="evidence" value="ECO:0007669"/>
    <property type="project" value="TreeGrafter"/>
</dbReference>
<dbReference type="AlphaFoldDB" id="A0A0C9T695"/>
<sequence length="155" mass="17276">MTSNICAGILIMSRQGGSISSTARDAIIQCFKDKGLLLKFPNRINGVVTFWTMSQAMMGKVLERHLEDLELCGGLKKIMMTLDLDQAAIGWRLIECSISPEYGAQLLTRVIQAEVLIPLTRAILEKRVKNDSVVVVRVKDDRNQSCLTIESSQQH</sequence>
<dbReference type="Proteomes" id="UP000053647">
    <property type="component" value="Unassembled WGS sequence"/>
</dbReference>
<dbReference type="GO" id="GO:0034605">
    <property type="term" value="P:cellular response to heat"/>
    <property type="evidence" value="ECO:0007669"/>
    <property type="project" value="TreeGrafter"/>
</dbReference>
<keyword evidence="2" id="KW-0067">ATP-binding</keyword>
<dbReference type="PANTHER" id="PTHR11638">
    <property type="entry name" value="ATP-DEPENDENT CLP PROTEASE"/>
    <property type="match status" value="1"/>
</dbReference>
<protein>
    <submittedName>
        <fullName evidence="4">Unplaced genomic scaffold PAXINscaffold_62, whole genome shotgun sequence</fullName>
    </submittedName>
</protein>
<dbReference type="Pfam" id="PF10431">
    <property type="entry name" value="ClpB_D2-small"/>
    <property type="match status" value="1"/>
</dbReference>